<evidence type="ECO:0000256" key="1">
    <source>
        <dbReference type="SAM" id="MobiDB-lite"/>
    </source>
</evidence>
<feature type="region of interest" description="Disordered" evidence="1">
    <location>
        <begin position="1"/>
        <end position="29"/>
    </location>
</feature>
<accession>A0A401P3Y6</accession>
<evidence type="ECO:0000313" key="2">
    <source>
        <dbReference type="EMBL" id="GCB67806.1"/>
    </source>
</evidence>
<evidence type="ECO:0000313" key="3">
    <source>
        <dbReference type="Proteomes" id="UP000288216"/>
    </source>
</evidence>
<sequence length="74" mass="8130">MSVNVYKGRSSGSWLSQNRSSASDSPRFDHLGLGYPRVDQLRLSDSPRVDRLGLGYPRIDQLHLSPSSSPASTL</sequence>
<dbReference type="Proteomes" id="UP000288216">
    <property type="component" value="Unassembled WGS sequence"/>
</dbReference>
<feature type="compositionally biased region" description="Polar residues" evidence="1">
    <location>
        <begin position="10"/>
        <end position="24"/>
    </location>
</feature>
<reference evidence="2 3" key="1">
    <citation type="journal article" date="2018" name="Nat. Ecol. Evol.">
        <title>Shark genomes provide insights into elasmobranch evolution and the origin of vertebrates.</title>
        <authorList>
            <person name="Hara Y"/>
            <person name="Yamaguchi K"/>
            <person name="Onimaru K"/>
            <person name="Kadota M"/>
            <person name="Koyanagi M"/>
            <person name="Keeley SD"/>
            <person name="Tatsumi K"/>
            <person name="Tanaka K"/>
            <person name="Motone F"/>
            <person name="Kageyama Y"/>
            <person name="Nozu R"/>
            <person name="Adachi N"/>
            <person name="Nishimura O"/>
            <person name="Nakagawa R"/>
            <person name="Tanegashima C"/>
            <person name="Kiyatake I"/>
            <person name="Matsumoto R"/>
            <person name="Murakumo K"/>
            <person name="Nishida K"/>
            <person name="Terakita A"/>
            <person name="Kuratani S"/>
            <person name="Sato K"/>
            <person name="Hyodo S Kuraku.S."/>
        </authorList>
    </citation>
    <scope>NUCLEOTIDE SEQUENCE [LARGE SCALE GENOMIC DNA]</scope>
</reference>
<dbReference type="EMBL" id="BFAA01008458">
    <property type="protein sequence ID" value="GCB67806.1"/>
    <property type="molecule type" value="Genomic_DNA"/>
</dbReference>
<keyword evidence="3" id="KW-1185">Reference proteome</keyword>
<comment type="caution">
    <text evidence="2">The sequence shown here is derived from an EMBL/GenBank/DDBJ whole genome shotgun (WGS) entry which is preliminary data.</text>
</comment>
<proteinExistence type="predicted"/>
<gene>
    <name evidence="2" type="ORF">scyTo_0015158</name>
</gene>
<name>A0A401P3Y6_SCYTO</name>
<dbReference type="AlphaFoldDB" id="A0A401P3Y6"/>
<organism evidence="2 3">
    <name type="scientific">Scyliorhinus torazame</name>
    <name type="common">Cloudy catshark</name>
    <name type="synonym">Catulus torazame</name>
    <dbReference type="NCBI Taxonomy" id="75743"/>
    <lineage>
        <taxon>Eukaryota</taxon>
        <taxon>Metazoa</taxon>
        <taxon>Chordata</taxon>
        <taxon>Craniata</taxon>
        <taxon>Vertebrata</taxon>
        <taxon>Chondrichthyes</taxon>
        <taxon>Elasmobranchii</taxon>
        <taxon>Galeomorphii</taxon>
        <taxon>Galeoidea</taxon>
        <taxon>Carcharhiniformes</taxon>
        <taxon>Scyliorhinidae</taxon>
        <taxon>Scyliorhinus</taxon>
    </lineage>
</organism>
<protein>
    <submittedName>
        <fullName evidence="2">Uncharacterized protein</fullName>
    </submittedName>
</protein>